<feature type="domain" description="GLTSCR protein conserved" evidence="2">
    <location>
        <begin position="642"/>
        <end position="743"/>
    </location>
</feature>
<name>A0AAY4ADC5_9TELE</name>
<feature type="compositionally biased region" description="Low complexity" evidence="1">
    <location>
        <begin position="351"/>
        <end position="367"/>
    </location>
</feature>
<evidence type="ECO:0000313" key="4">
    <source>
        <dbReference type="Proteomes" id="UP000694580"/>
    </source>
</evidence>
<organism evidence="3 4">
    <name type="scientific">Denticeps clupeoides</name>
    <name type="common">denticle herring</name>
    <dbReference type="NCBI Taxonomy" id="299321"/>
    <lineage>
        <taxon>Eukaryota</taxon>
        <taxon>Metazoa</taxon>
        <taxon>Chordata</taxon>
        <taxon>Craniata</taxon>
        <taxon>Vertebrata</taxon>
        <taxon>Euteleostomi</taxon>
        <taxon>Actinopterygii</taxon>
        <taxon>Neopterygii</taxon>
        <taxon>Teleostei</taxon>
        <taxon>Clupei</taxon>
        <taxon>Clupeiformes</taxon>
        <taxon>Denticipitoidei</taxon>
        <taxon>Denticipitidae</taxon>
        <taxon>Denticeps</taxon>
    </lineage>
</organism>
<sequence>MGLLPGNVFPAPSPETSFSLSPVHGSGMLIQKAVPSITGHHVLAPTTTAAPGILLQRGPLHIQPKLPVSIQPRLVQISPKPVTGQKQAPGLTFIPGTTSPNILLTSPPVQSQAASSLPKQVSLQLVNQAGSIVIQPHGLFQNQNQLLLPAQTTGPPRQLLTQPSPQGPSTIQGRTPATGHLVDASQILTVPQQQLNFSPVFTTPTGQLALRQGAVLSGPLQLQSAPPAVFQMPAQLAGAYAPQGQGQHGATVLHGPALGNHITLINSSGMLTQDMTSISIVNGPSMVQRLPFTSQAQRDTQQLSLPQGSVLLLPERTFPEERTTEEHVQHTQQSRRPVVPNSLQSPAAADLQPHTTPPVVTLLQPLPDSSRSVEPHAPLLPSHLVHQPERQPVVEGGQTPTAQNQIFMQHLQQQALKPSGPSAETQTSSLPVRVVGSLSPPDKKAEAPSASSPLADLVEYPSSAPEAAATTAAVHCVTEHSNVLSSPPIGQTSLNPPTSDFLSEHSMGATVCGSAGSVSPQAPPVSGVCGSPLPLLVSGTMAPQQQLISVPGASAGFSVECRTPVEQHPQPSRTLVPAVATSTKMFSPEHHAHPIQSNPGHSLQAKAHVESKGQIAFGKTVEREEQHTVTGRHRILQQLCSDHAAVLNPQSHSPFVTLEDVVRRLLPYHTCAGKLPGLEDFASVDEQFQAVSGLLLSRTKDMQNKYRQLLLGEAQQVSPSAEMVMLERLFLQSERFALGEERRRARRDPEGFLTSLRKTFPHNQASSAPDHCGRSGSPSSPPAWAMHSDRPPGLKTYCSSSRGALRLTIKQESGSRKVVRNSACETTHNVSPGYKRHHSGELVNGREASRNDMCQGPPGTCHDETGPVENTNGPQTSGPSQEQELQEPDHRASETRTAVSPHWEEYPPSTLNKPEIPVPSLGLPLLDPCSPNFKQQRLESPITEGQSSSPSPTAIQLPPPPGLPSLQEDSALSEHLQSAIDSILELQRLQSPGMGQPRLQQAPGLEPPIGSMLQGRL</sequence>
<feature type="compositionally biased region" description="Basic and acidic residues" evidence="1">
    <location>
        <begin position="741"/>
        <end position="750"/>
    </location>
</feature>
<dbReference type="PANTHER" id="PTHR15572">
    <property type="entry name" value="GLIOMA TUMOR SUPPRESSOR CANDIDATE REGION GENE 1"/>
    <property type="match status" value="1"/>
</dbReference>
<dbReference type="PANTHER" id="PTHR15572:SF4">
    <property type="entry name" value="GLIOMA TUMOR SUPPRESSOR CANDIDATE REGION GENE 1 PROTEIN-LIKE ISOFORM X1"/>
    <property type="match status" value="1"/>
</dbReference>
<dbReference type="InterPro" id="IPR052438">
    <property type="entry name" value="Chromatin_remod/trans_coact"/>
</dbReference>
<feature type="region of interest" description="Disordered" evidence="1">
    <location>
        <begin position="741"/>
        <end position="796"/>
    </location>
</feature>
<feature type="compositionally biased region" description="Polar residues" evidence="1">
    <location>
        <begin position="943"/>
        <end position="954"/>
    </location>
</feature>
<proteinExistence type="predicted"/>
<dbReference type="GeneTree" id="ENSGT00940000159112"/>
<dbReference type="GO" id="GO:0016514">
    <property type="term" value="C:SWI/SNF complex"/>
    <property type="evidence" value="ECO:0007669"/>
    <property type="project" value="TreeGrafter"/>
</dbReference>
<dbReference type="AlphaFoldDB" id="A0AAY4ADC5"/>
<feature type="region of interest" description="Disordered" evidence="1">
    <location>
        <begin position="809"/>
        <end position="1017"/>
    </location>
</feature>
<feature type="compositionally biased region" description="Polar residues" evidence="1">
    <location>
        <begin position="412"/>
        <end position="430"/>
    </location>
</feature>
<dbReference type="Proteomes" id="UP000694580">
    <property type="component" value="Chromosome 1"/>
</dbReference>
<evidence type="ECO:0000256" key="1">
    <source>
        <dbReference type="SAM" id="MobiDB-lite"/>
    </source>
</evidence>
<reference evidence="3" key="2">
    <citation type="submission" date="2025-08" db="UniProtKB">
        <authorList>
            <consortium name="Ensembl"/>
        </authorList>
    </citation>
    <scope>IDENTIFICATION</scope>
</reference>
<evidence type="ECO:0000313" key="3">
    <source>
        <dbReference type="Ensembl" id="ENSDCDP00010007038.1"/>
    </source>
</evidence>
<accession>A0AAY4ADC5</accession>
<feature type="compositionally biased region" description="Polar residues" evidence="1">
    <location>
        <begin position="967"/>
        <end position="980"/>
    </location>
</feature>
<keyword evidence="4" id="KW-1185">Reference proteome</keyword>
<protein>
    <recommendedName>
        <fullName evidence="2">GLTSCR protein conserved domain-containing protein</fullName>
    </recommendedName>
</protein>
<dbReference type="GO" id="GO:0045893">
    <property type="term" value="P:positive regulation of DNA-templated transcription"/>
    <property type="evidence" value="ECO:0007669"/>
    <property type="project" value="TreeGrafter"/>
</dbReference>
<feature type="compositionally biased region" description="Polar residues" evidence="1">
    <location>
        <begin position="868"/>
        <end position="883"/>
    </location>
</feature>
<dbReference type="InterPro" id="IPR015671">
    <property type="entry name" value="GSCR1_dom"/>
</dbReference>
<feature type="region of interest" description="Disordered" evidence="1">
    <location>
        <begin position="154"/>
        <end position="176"/>
    </location>
</feature>
<feature type="compositionally biased region" description="Polar residues" evidence="1">
    <location>
        <begin position="330"/>
        <end position="345"/>
    </location>
</feature>
<feature type="region of interest" description="Disordered" evidence="1">
    <location>
        <begin position="412"/>
        <end position="453"/>
    </location>
</feature>
<dbReference type="Ensembl" id="ENSDCDT00010007275.1">
    <property type="protein sequence ID" value="ENSDCDP00010007038.1"/>
    <property type="gene ID" value="ENSDCDG00010003019.1"/>
</dbReference>
<feature type="region of interest" description="Disordered" evidence="1">
    <location>
        <begin position="321"/>
        <end position="376"/>
    </location>
</feature>
<evidence type="ECO:0000259" key="2">
    <source>
        <dbReference type="Pfam" id="PF15249"/>
    </source>
</evidence>
<dbReference type="Pfam" id="PF15249">
    <property type="entry name" value="GLTSCR1"/>
    <property type="match status" value="1"/>
</dbReference>
<gene>
    <name evidence="3" type="primary">si:ch211-168d23.3</name>
</gene>
<feature type="compositionally biased region" description="Polar residues" evidence="1">
    <location>
        <begin position="154"/>
        <end position="175"/>
    </location>
</feature>
<reference evidence="3 4" key="1">
    <citation type="submission" date="2020-06" db="EMBL/GenBank/DDBJ databases">
        <authorList>
            <consortium name="Wellcome Sanger Institute Data Sharing"/>
        </authorList>
    </citation>
    <scope>NUCLEOTIDE SEQUENCE [LARGE SCALE GENOMIC DNA]</scope>
</reference>
<reference evidence="3" key="3">
    <citation type="submission" date="2025-09" db="UniProtKB">
        <authorList>
            <consortium name="Ensembl"/>
        </authorList>
    </citation>
    <scope>IDENTIFICATION</scope>
</reference>